<reference evidence="3 4" key="2">
    <citation type="submission" date="2017-04" db="EMBL/GenBank/DDBJ databases">
        <title>CpG methylation of centromeres and impact of large insertions on vertebrate speciation.</title>
        <authorList>
            <person name="Ichikawa K."/>
            <person name="Yoshimura J."/>
            <person name="Morishita S."/>
        </authorList>
    </citation>
    <scope>NUCLEOTIDE SEQUENCE</scope>
    <source>
        <strain evidence="3 4">HSOK</strain>
    </source>
</reference>
<name>A0A3P9H5U8_ORYLA</name>
<feature type="region of interest" description="Disordered" evidence="2">
    <location>
        <begin position="356"/>
        <end position="382"/>
    </location>
</feature>
<dbReference type="AlphaFoldDB" id="A0A3P9H5U8"/>
<feature type="region of interest" description="Disordered" evidence="2">
    <location>
        <begin position="1"/>
        <end position="34"/>
    </location>
</feature>
<organism evidence="3 4">
    <name type="scientific">Oryzias latipes</name>
    <name type="common">Japanese rice fish</name>
    <name type="synonym">Japanese killifish</name>
    <dbReference type="NCBI Taxonomy" id="8090"/>
    <lineage>
        <taxon>Eukaryota</taxon>
        <taxon>Metazoa</taxon>
        <taxon>Chordata</taxon>
        <taxon>Craniata</taxon>
        <taxon>Vertebrata</taxon>
        <taxon>Euteleostomi</taxon>
        <taxon>Actinopterygii</taxon>
        <taxon>Neopterygii</taxon>
        <taxon>Teleostei</taxon>
        <taxon>Neoteleostei</taxon>
        <taxon>Acanthomorphata</taxon>
        <taxon>Ovalentaria</taxon>
        <taxon>Atherinomorphae</taxon>
        <taxon>Beloniformes</taxon>
        <taxon>Adrianichthyidae</taxon>
        <taxon>Oryziinae</taxon>
        <taxon>Oryzias</taxon>
    </lineage>
</organism>
<sequence length="560" mass="63617">MWVQDENNTDADGNDLLSPTSSDGETDLSSDDGGDIECKILEKQRNVAYQKLSELEEVSNQLLKEINVLEIQFQTERCCRENAESLAVKVSNENKVLKRRSMMPLISELPENLFDLSLDAEDHLICGDVVDLGHEDNNEENLLLESQAKITALQASVDGLLAEKLQLEQQVEYLTTEQNHLREQLALEIAEKEALLRKINKQNKTINKIKRVSQMVTEEFTEMSQKLELEQDLRQQAEVVAHQMLVEKTECHGQNMVEMDGKDSGIQLQLQEALEQISHINTTLSDIHCYYQSQGKERMDAMEESRILSELRNKLEMSEREKKTLETQLFEANKCVAQLQTEVKQIQETQSFGAITKELSAPPPPPLPPPPPPPPPLSTPAIDFQDFLRSRRKDGVSKTEQNNSTPLLNMKAKAVDEMMERIKKGIVLRPVMKIQEEDTCWKDQKSQNRKSAILELKGMLDNMKRRDSSKRGISRRVEDSELLLVLQRRRRVMAGNSEQSSTLQGHSLCRTAIVHHQKFTSELWGTLGAEQMPIQERLASQQQVMVPGHLSSAMPQCFGG</sequence>
<dbReference type="InterPro" id="IPR024849">
    <property type="entry name" value="Shootin-1"/>
</dbReference>
<feature type="coiled-coil region" evidence="1">
    <location>
        <begin position="150"/>
        <end position="212"/>
    </location>
</feature>
<feature type="compositionally biased region" description="Pro residues" evidence="2">
    <location>
        <begin position="361"/>
        <end position="378"/>
    </location>
</feature>
<dbReference type="PANTHER" id="PTHR46606:SF4">
    <property type="entry name" value="SHOOTIN-1"/>
    <property type="match status" value="1"/>
</dbReference>
<reference evidence="3" key="4">
    <citation type="submission" date="2025-09" db="UniProtKB">
        <authorList>
            <consortium name="Ensembl"/>
        </authorList>
    </citation>
    <scope>IDENTIFICATION</scope>
    <source>
        <strain evidence="3">HSOK</strain>
    </source>
</reference>
<feature type="compositionally biased region" description="Acidic residues" evidence="2">
    <location>
        <begin position="24"/>
        <end position="34"/>
    </location>
</feature>
<dbReference type="Proteomes" id="UP000265200">
    <property type="component" value="Chromosome 18"/>
</dbReference>
<evidence type="ECO:0000256" key="2">
    <source>
        <dbReference type="SAM" id="MobiDB-lite"/>
    </source>
</evidence>
<dbReference type="Ensembl" id="ENSORLT00015010249.1">
    <property type="protein sequence ID" value="ENSORLP00015002869.1"/>
    <property type="gene ID" value="ENSORLG00015003560.1"/>
</dbReference>
<dbReference type="PANTHER" id="PTHR46606">
    <property type="entry name" value="SHOOTIN-1"/>
    <property type="match status" value="1"/>
</dbReference>
<accession>A0A3P9H5U8</accession>
<feature type="coiled-coil region" evidence="1">
    <location>
        <begin position="38"/>
        <end position="100"/>
    </location>
</feature>
<keyword evidence="1" id="KW-0175">Coiled coil</keyword>
<proteinExistence type="predicted"/>
<dbReference type="SUPFAM" id="SSF101447">
    <property type="entry name" value="Formin homology 2 domain (FH2 domain)"/>
    <property type="match status" value="1"/>
</dbReference>
<evidence type="ECO:0000256" key="1">
    <source>
        <dbReference type="SAM" id="Coils"/>
    </source>
</evidence>
<evidence type="ECO:0000313" key="4">
    <source>
        <dbReference type="Proteomes" id="UP000265200"/>
    </source>
</evidence>
<reference evidence="3" key="3">
    <citation type="submission" date="2025-08" db="UniProtKB">
        <authorList>
            <consortium name="Ensembl"/>
        </authorList>
    </citation>
    <scope>IDENTIFICATION</scope>
    <source>
        <strain evidence="3">HSOK</strain>
    </source>
</reference>
<reference key="1">
    <citation type="journal article" date="2007" name="Nature">
        <title>The medaka draft genome and insights into vertebrate genome evolution.</title>
        <authorList>
            <person name="Kasahara M."/>
            <person name="Naruse K."/>
            <person name="Sasaki S."/>
            <person name="Nakatani Y."/>
            <person name="Qu W."/>
            <person name="Ahsan B."/>
            <person name="Yamada T."/>
            <person name="Nagayasu Y."/>
            <person name="Doi K."/>
            <person name="Kasai Y."/>
            <person name="Jindo T."/>
            <person name="Kobayashi D."/>
            <person name="Shimada A."/>
            <person name="Toyoda A."/>
            <person name="Kuroki Y."/>
            <person name="Fujiyama A."/>
            <person name="Sasaki T."/>
            <person name="Shimizu A."/>
            <person name="Asakawa S."/>
            <person name="Shimizu N."/>
            <person name="Hashimoto S."/>
            <person name="Yang J."/>
            <person name="Lee Y."/>
            <person name="Matsushima K."/>
            <person name="Sugano S."/>
            <person name="Sakaizumi M."/>
            <person name="Narita T."/>
            <person name="Ohishi K."/>
            <person name="Haga S."/>
            <person name="Ohta F."/>
            <person name="Nomoto H."/>
            <person name="Nogata K."/>
            <person name="Morishita T."/>
            <person name="Endo T."/>
            <person name="Shin-I T."/>
            <person name="Takeda H."/>
            <person name="Morishita S."/>
            <person name="Kohara Y."/>
        </authorList>
    </citation>
    <scope>NUCLEOTIDE SEQUENCE [LARGE SCALE GENOMIC DNA]</scope>
    <source>
        <strain>Hd-rR</strain>
    </source>
</reference>
<evidence type="ECO:0000313" key="3">
    <source>
        <dbReference type="Ensembl" id="ENSORLP00015002869.1"/>
    </source>
</evidence>
<protein>
    <submittedName>
        <fullName evidence="3">Si:ch211-1o7.3</fullName>
    </submittedName>
</protein>
<feature type="coiled-coil region" evidence="1">
    <location>
        <begin position="301"/>
        <end position="328"/>
    </location>
</feature>